<dbReference type="GO" id="GO:0005634">
    <property type="term" value="C:nucleus"/>
    <property type="evidence" value="ECO:0007669"/>
    <property type="project" value="UniProtKB-SubCell"/>
</dbReference>
<dbReference type="GO" id="GO:0008270">
    <property type="term" value="F:zinc ion binding"/>
    <property type="evidence" value="ECO:0007669"/>
    <property type="project" value="UniProtKB-KW"/>
</dbReference>
<keyword evidence="11" id="KW-1185">Reference proteome</keyword>
<comment type="caution">
    <text evidence="10">The sequence shown here is derived from an EMBL/GenBank/DDBJ whole genome shotgun (WGS) entry which is preliminary data.</text>
</comment>
<dbReference type="AlphaFoldDB" id="A0A8H6S2E7"/>
<evidence type="ECO:0000256" key="8">
    <source>
        <dbReference type="SAM" id="MobiDB-lite"/>
    </source>
</evidence>
<dbReference type="PROSITE" id="PS50157">
    <property type="entry name" value="ZINC_FINGER_C2H2_2"/>
    <property type="match status" value="2"/>
</dbReference>
<evidence type="ECO:0000313" key="11">
    <source>
        <dbReference type="Proteomes" id="UP000636479"/>
    </source>
</evidence>
<organism evidence="10 11">
    <name type="scientific">Mycena indigotica</name>
    <dbReference type="NCBI Taxonomy" id="2126181"/>
    <lineage>
        <taxon>Eukaryota</taxon>
        <taxon>Fungi</taxon>
        <taxon>Dikarya</taxon>
        <taxon>Basidiomycota</taxon>
        <taxon>Agaricomycotina</taxon>
        <taxon>Agaricomycetes</taxon>
        <taxon>Agaricomycetidae</taxon>
        <taxon>Agaricales</taxon>
        <taxon>Marasmiineae</taxon>
        <taxon>Mycenaceae</taxon>
        <taxon>Mycena</taxon>
    </lineage>
</organism>
<evidence type="ECO:0000259" key="9">
    <source>
        <dbReference type="PROSITE" id="PS50157"/>
    </source>
</evidence>
<dbReference type="Gene3D" id="3.30.160.60">
    <property type="entry name" value="Classic Zinc Finger"/>
    <property type="match status" value="2"/>
</dbReference>
<evidence type="ECO:0000313" key="10">
    <source>
        <dbReference type="EMBL" id="KAF7291433.1"/>
    </source>
</evidence>
<dbReference type="FunFam" id="3.30.160.60:FF:002343">
    <property type="entry name" value="Zinc finger protein 33A"/>
    <property type="match status" value="1"/>
</dbReference>
<keyword evidence="3" id="KW-0677">Repeat</keyword>
<evidence type="ECO:0000256" key="3">
    <source>
        <dbReference type="ARBA" id="ARBA00022737"/>
    </source>
</evidence>
<evidence type="ECO:0000256" key="2">
    <source>
        <dbReference type="ARBA" id="ARBA00022723"/>
    </source>
</evidence>
<dbReference type="GO" id="GO:0000981">
    <property type="term" value="F:DNA-binding transcription factor activity, RNA polymerase II-specific"/>
    <property type="evidence" value="ECO:0007669"/>
    <property type="project" value="InterPro"/>
</dbReference>
<evidence type="ECO:0000256" key="4">
    <source>
        <dbReference type="ARBA" id="ARBA00022771"/>
    </source>
</evidence>
<evidence type="ECO:0000256" key="5">
    <source>
        <dbReference type="ARBA" id="ARBA00022833"/>
    </source>
</evidence>
<evidence type="ECO:0000256" key="6">
    <source>
        <dbReference type="ARBA" id="ARBA00023242"/>
    </source>
</evidence>
<dbReference type="EMBL" id="JACAZF010000013">
    <property type="protein sequence ID" value="KAF7291433.1"/>
    <property type="molecule type" value="Genomic_DNA"/>
</dbReference>
<dbReference type="GeneID" id="59351865"/>
<keyword evidence="2" id="KW-0479">Metal-binding</keyword>
<keyword evidence="6" id="KW-0539">Nucleus</keyword>
<feature type="compositionally biased region" description="Low complexity" evidence="8">
    <location>
        <begin position="167"/>
        <end position="180"/>
    </location>
</feature>
<dbReference type="InterPro" id="IPR051059">
    <property type="entry name" value="VerF-like"/>
</dbReference>
<feature type="domain" description="C2H2-type" evidence="9">
    <location>
        <begin position="53"/>
        <end position="83"/>
    </location>
</feature>
<dbReference type="RefSeq" id="XP_037214555.1">
    <property type="nucleotide sequence ID" value="XM_037369349.1"/>
</dbReference>
<dbReference type="OrthoDB" id="10018191at2759"/>
<reference evidence="10" key="1">
    <citation type="submission" date="2020-05" db="EMBL/GenBank/DDBJ databases">
        <title>Mycena genomes resolve the evolution of fungal bioluminescence.</title>
        <authorList>
            <person name="Tsai I.J."/>
        </authorList>
    </citation>
    <scope>NUCLEOTIDE SEQUENCE</scope>
    <source>
        <strain evidence="10">171206Taipei</strain>
    </source>
</reference>
<dbReference type="PANTHER" id="PTHR40626:SF11">
    <property type="entry name" value="ZINC FINGER PROTEIN YPR022C"/>
    <property type="match status" value="1"/>
</dbReference>
<sequence>MLALQPYHFSEECHLAVPAFQSPPVIISLEDASDSASEPTTPPRRHRRPAAKFHCTGYGECKMVFTRSEHLARHIRKHTGERPFTCHCDKQFSRLDNLRQHVQTVHSDPDDKPLNERMMRNLSAINASILASARGRKPQGSSPERQSKSPSPTRDSPPHEEITLGPATESTEAAHSSSTVSLSAITPATFPYKLELADANGSAHTFYAIYAGPTSGSDSKSFPLPTSLANLGALPNPFGSAVGHIDLPVPPSTDNVAAGNGVDSIVAAILAQMRQPQDAPPVEQDTAILNEFYRTVWDSSLDGLARQGLDYELSPRPASFSCSSPPESPLESGLPAPYAYGDILADTSTIFPSIQTDYFADSQHLMEQVGYGFA</sequence>
<gene>
    <name evidence="10" type="ORF">MIND_01288400</name>
</gene>
<accession>A0A8H6S2E7</accession>
<dbReference type="SUPFAM" id="SSF57667">
    <property type="entry name" value="beta-beta-alpha zinc fingers"/>
    <property type="match status" value="1"/>
</dbReference>
<protein>
    <recommendedName>
        <fullName evidence="9">C2H2-type domain-containing protein</fullName>
    </recommendedName>
</protein>
<dbReference type="SMART" id="SM00355">
    <property type="entry name" value="ZnF_C2H2"/>
    <property type="match status" value="2"/>
</dbReference>
<feature type="region of interest" description="Disordered" evidence="8">
    <location>
        <begin position="132"/>
        <end position="180"/>
    </location>
</feature>
<dbReference type="Pfam" id="PF00096">
    <property type="entry name" value="zf-C2H2"/>
    <property type="match status" value="2"/>
</dbReference>
<feature type="compositionally biased region" description="Polar residues" evidence="8">
    <location>
        <begin position="139"/>
        <end position="154"/>
    </location>
</feature>
<evidence type="ECO:0000256" key="7">
    <source>
        <dbReference type="PROSITE-ProRule" id="PRU00042"/>
    </source>
</evidence>
<dbReference type="InterPro" id="IPR036236">
    <property type="entry name" value="Znf_C2H2_sf"/>
</dbReference>
<proteinExistence type="predicted"/>
<dbReference type="InterPro" id="IPR013087">
    <property type="entry name" value="Znf_C2H2_type"/>
</dbReference>
<dbReference type="PANTHER" id="PTHR40626">
    <property type="entry name" value="MIP31509P"/>
    <property type="match status" value="1"/>
</dbReference>
<keyword evidence="5" id="KW-0862">Zinc</keyword>
<dbReference type="GO" id="GO:0000978">
    <property type="term" value="F:RNA polymerase II cis-regulatory region sequence-specific DNA binding"/>
    <property type="evidence" value="ECO:0007669"/>
    <property type="project" value="InterPro"/>
</dbReference>
<dbReference type="Proteomes" id="UP000636479">
    <property type="component" value="Unassembled WGS sequence"/>
</dbReference>
<comment type="subcellular location">
    <subcellularLocation>
        <location evidence="1">Nucleus</location>
    </subcellularLocation>
</comment>
<evidence type="ECO:0000256" key="1">
    <source>
        <dbReference type="ARBA" id="ARBA00004123"/>
    </source>
</evidence>
<feature type="domain" description="C2H2-type" evidence="9">
    <location>
        <begin position="84"/>
        <end position="111"/>
    </location>
</feature>
<dbReference type="GO" id="GO:0000785">
    <property type="term" value="C:chromatin"/>
    <property type="evidence" value="ECO:0007669"/>
    <property type="project" value="TreeGrafter"/>
</dbReference>
<name>A0A8H6S2E7_9AGAR</name>
<keyword evidence="4 7" id="KW-0863">Zinc-finger</keyword>